<reference evidence="1" key="1">
    <citation type="submission" date="2020-11" db="EMBL/GenBank/DDBJ databases">
        <title>Nocardia NEAU-351.nov., a novel actinomycete isolated from the cow dung.</title>
        <authorList>
            <person name="Zhang X."/>
        </authorList>
    </citation>
    <scope>NUCLEOTIDE SEQUENCE</scope>
    <source>
        <strain evidence="1">NEAU-351</strain>
    </source>
</reference>
<organism evidence="1 2">
    <name type="scientific">Nocardia bovistercoris</name>
    <dbReference type="NCBI Taxonomy" id="2785916"/>
    <lineage>
        <taxon>Bacteria</taxon>
        <taxon>Bacillati</taxon>
        <taxon>Actinomycetota</taxon>
        <taxon>Actinomycetes</taxon>
        <taxon>Mycobacteriales</taxon>
        <taxon>Nocardiaceae</taxon>
        <taxon>Nocardia</taxon>
    </lineage>
</organism>
<comment type="caution">
    <text evidence="1">The sequence shown here is derived from an EMBL/GenBank/DDBJ whole genome shotgun (WGS) entry which is preliminary data.</text>
</comment>
<sequence>MDLELVNDWSAIAWDVVNRPGADFAEMYPDFSDEVREQFAEVLAAGSRFGVTDVGEICITGVYSVLSSSIRVVRSDDS</sequence>
<evidence type="ECO:0000313" key="1">
    <source>
        <dbReference type="EMBL" id="MBH0778750.1"/>
    </source>
</evidence>
<dbReference type="RefSeq" id="WP_196151050.1">
    <property type="nucleotide sequence ID" value="NZ_JADMLG010000008.1"/>
</dbReference>
<dbReference type="AlphaFoldDB" id="A0A931IFC1"/>
<name>A0A931IFC1_9NOCA</name>
<dbReference type="Proteomes" id="UP000655751">
    <property type="component" value="Unassembled WGS sequence"/>
</dbReference>
<evidence type="ECO:0000313" key="2">
    <source>
        <dbReference type="Proteomes" id="UP000655751"/>
    </source>
</evidence>
<accession>A0A931IFC1</accession>
<dbReference type="EMBL" id="JADMLG010000008">
    <property type="protein sequence ID" value="MBH0778750.1"/>
    <property type="molecule type" value="Genomic_DNA"/>
</dbReference>
<keyword evidence="2" id="KW-1185">Reference proteome</keyword>
<protein>
    <submittedName>
        <fullName evidence="1">Uncharacterized protein</fullName>
    </submittedName>
</protein>
<gene>
    <name evidence="1" type="ORF">IT779_20930</name>
</gene>
<proteinExistence type="predicted"/>